<dbReference type="InterPro" id="IPR047499">
    <property type="entry name" value="DD_AK7"/>
</dbReference>
<proteinExistence type="predicted"/>
<dbReference type="PANTHER" id="PTHR23359">
    <property type="entry name" value="NUCLEOTIDE KINASE"/>
    <property type="match status" value="1"/>
</dbReference>
<keyword evidence="3 7" id="KW-0418">Kinase</keyword>
<evidence type="ECO:0000256" key="3">
    <source>
        <dbReference type="ARBA" id="ARBA00022777"/>
    </source>
</evidence>
<feature type="region of interest" description="Disordered" evidence="4">
    <location>
        <begin position="642"/>
        <end position="672"/>
    </location>
</feature>
<name>A0A8N5F4D0_GEOFO</name>
<dbReference type="GeneID" id="102035377"/>
<evidence type="ECO:0000256" key="2">
    <source>
        <dbReference type="ARBA" id="ARBA00022741"/>
    </source>
</evidence>
<evidence type="ECO:0000259" key="5">
    <source>
        <dbReference type="SMART" id="SM00382"/>
    </source>
</evidence>
<dbReference type="InterPro" id="IPR007858">
    <property type="entry name" value="Dpy-30_motif"/>
</dbReference>
<protein>
    <submittedName>
        <fullName evidence="7">Adenylate kinase 7</fullName>
    </submittedName>
</protein>
<dbReference type="OrthoDB" id="10262413at2759"/>
<dbReference type="InterPro" id="IPR000850">
    <property type="entry name" value="Adenylat/UMP-CMP_kin"/>
</dbReference>
<dbReference type="CDD" id="cd22967">
    <property type="entry name" value="DD_AK7"/>
    <property type="match status" value="1"/>
</dbReference>
<evidence type="ECO:0000256" key="4">
    <source>
        <dbReference type="SAM" id="MobiDB-lite"/>
    </source>
</evidence>
<reference evidence="7" key="1">
    <citation type="submission" date="2025-08" db="UniProtKB">
        <authorList>
            <consortium name="RefSeq"/>
        </authorList>
    </citation>
    <scope>IDENTIFICATION</scope>
</reference>
<dbReference type="SUPFAM" id="SSF52540">
    <property type="entry name" value="P-loop containing nucleoside triphosphate hydrolases"/>
    <property type="match status" value="1"/>
</dbReference>
<keyword evidence="2" id="KW-0547">Nucleotide-binding</keyword>
<dbReference type="GO" id="GO:0006139">
    <property type="term" value="P:nucleobase-containing compound metabolic process"/>
    <property type="evidence" value="ECO:0007669"/>
    <property type="project" value="InterPro"/>
</dbReference>
<dbReference type="Pfam" id="PF13207">
    <property type="entry name" value="AAA_17"/>
    <property type="match status" value="1"/>
</dbReference>
<dbReference type="Gene3D" id="3.40.50.300">
    <property type="entry name" value="P-loop containing nucleotide triphosphate hydrolases"/>
    <property type="match status" value="1"/>
</dbReference>
<evidence type="ECO:0000313" key="7">
    <source>
        <dbReference type="RefSeq" id="XP_030922037.1"/>
    </source>
</evidence>
<dbReference type="Gene3D" id="3.40.50.720">
    <property type="entry name" value="NAD(P)-binding Rossmann-like Domain"/>
    <property type="match status" value="1"/>
</dbReference>
<dbReference type="InterPro" id="IPR003593">
    <property type="entry name" value="AAA+_ATPase"/>
</dbReference>
<dbReference type="AlphaFoldDB" id="A0A8N5F4D0"/>
<dbReference type="SUPFAM" id="SSF51735">
    <property type="entry name" value="NAD(P)-binding Rossmann-fold domains"/>
    <property type="match status" value="1"/>
</dbReference>
<dbReference type="CTD" id="122481"/>
<dbReference type="Proteomes" id="UP000504602">
    <property type="component" value="Unplaced"/>
</dbReference>
<evidence type="ECO:0000313" key="6">
    <source>
        <dbReference type="Proteomes" id="UP000504602"/>
    </source>
</evidence>
<accession>A0A8N5F4D0</accession>
<dbReference type="Gene3D" id="1.20.890.10">
    <property type="entry name" value="cAMP-dependent protein kinase regulatory subunit, dimerization-anchoring domain"/>
    <property type="match status" value="1"/>
</dbReference>
<dbReference type="Pfam" id="PF05186">
    <property type="entry name" value="Dpy-30"/>
    <property type="match status" value="1"/>
</dbReference>
<feature type="domain" description="AAA+ ATPase" evidence="5">
    <location>
        <begin position="371"/>
        <end position="580"/>
    </location>
</feature>
<feature type="region of interest" description="Disordered" evidence="4">
    <location>
        <begin position="428"/>
        <end position="448"/>
    </location>
</feature>
<evidence type="ECO:0000256" key="1">
    <source>
        <dbReference type="ARBA" id="ARBA00022679"/>
    </source>
</evidence>
<dbReference type="SMART" id="SM00382">
    <property type="entry name" value="AAA"/>
    <property type="match status" value="1"/>
</dbReference>
<sequence length="743" mass="85436">MQGLAGTLGFEAWDARRAETSQLSLSSAEGFPLNGKLNDISSILQYLSTCVVGATLESLEEEEGDENESPVEPTSTGESYEIVGTLSKPESDDLQFAKETYAVSSREELLSHLLGCEIILYNITEDASQIEEATWAASALHKEIETFAKQKLFILISTIMTWANTKPFDPENPDAPFNEEDFRKRRSHPGFVDHINAEKHIAKLGKTNKKKFTTYVVASGHQYGAEEGLFHYFFKMCWLGETPAIPVFGDGKNIIPTIHIRDLAIVLQNVAEHKPDFQYVLGVDSSMHTLRELIKCISKNIGPGKIEKVPKENAFLSKELTQMQLDMLFVNLRMESLYLKENFNINWFAETGLIDNIAQVIMEYKQARGLLPLKVFIHGPPGSGKSTIAKELCKHYKLHYVRTNDVISEKIADLEQIVAKEPVRVEREVEGEGEDLVEEEEEEEGENVEEAKEFLDAIKQNMQQNKGSLGDEYIIKIMKDKLMSMPCRNQGYVLDGYPETYEEAMDLFREEDEGEEEEEQAVGKMPKFNKIIIPEFIFSLLASDEFLINRIIQLSESEVAGTHYTEEQFLETLKRFRKINTDDVTVLNYFDELEIHPQFIDIAVYEDFENRLAVSKIIKEVGEPRNYGLTDEEKEALQRQAAEEHLAKEAKEKVEQERKEDKEREERKERWEEWTKQQEEVKKQEQELLEAQSIPLRNYLMKNVMPTLMQGINECCRIRPDDPVNFLAEYLFKNSPDIDWNKR</sequence>
<keyword evidence="1" id="KW-0808">Transferase</keyword>
<gene>
    <name evidence="7" type="primary">AK7</name>
</gene>
<dbReference type="InterPro" id="IPR036291">
    <property type="entry name" value="NAD(P)-bd_dom_sf"/>
</dbReference>
<feature type="compositionally biased region" description="Acidic residues" evidence="4">
    <location>
        <begin position="58"/>
        <end position="69"/>
    </location>
</feature>
<feature type="compositionally biased region" description="Acidic residues" evidence="4">
    <location>
        <begin position="431"/>
        <end position="448"/>
    </location>
</feature>
<dbReference type="GO" id="GO:0005524">
    <property type="term" value="F:ATP binding"/>
    <property type="evidence" value="ECO:0007669"/>
    <property type="project" value="InterPro"/>
</dbReference>
<dbReference type="CDD" id="cd01428">
    <property type="entry name" value="ADK"/>
    <property type="match status" value="1"/>
</dbReference>
<dbReference type="GO" id="GO:0019205">
    <property type="term" value="F:nucleobase-containing compound kinase activity"/>
    <property type="evidence" value="ECO:0007669"/>
    <property type="project" value="InterPro"/>
</dbReference>
<dbReference type="RefSeq" id="XP_030922037.1">
    <property type="nucleotide sequence ID" value="XM_031066177.1"/>
</dbReference>
<dbReference type="InterPro" id="IPR027417">
    <property type="entry name" value="P-loop_NTPase"/>
</dbReference>
<organism evidence="6 7">
    <name type="scientific">Geospiza fortis</name>
    <name type="common">Medium ground-finch</name>
    <dbReference type="NCBI Taxonomy" id="48883"/>
    <lineage>
        <taxon>Eukaryota</taxon>
        <taxon>Metazoa</taxon>
        <taxon>Chordata</taxon>
        <taxon>Craniata</taxon>
        <taxon>Vertebrata</taxon>
        <taxon>Euteleostomi</taxon>
        <taxon>Archelosauria</taxon>
        <taxon>Archosauria</taxon>
        <taxon>Dinosauria</taxon>
        <taxon>Saurischia</taxon>
        <taxon>Theropoda</taxon>
        <taxon>Coelurosauria</taxon>
        <taxon>Aves</taxon>
        <taxon>Neognathae</taxon>
        <taxon>Neoaves</taxon>
        <taxon>Telluraves</taxon>
        <taxon>Australaves</taxon>
        <taxon>Passeriformes</taxon>
        <taxon>Thraupidae</taxon>
        <taxon>Geospiza</taxon>
    </lineage>
</organism>
<feature type="region of interest" description="Disordered" evidence="4">
    <location>
        <begin position="58"/>
        <end position="79"/>
    </location>
</feature>
<keyword evidence="6" id="KW-1185">Reference proteome</keyword>